<evidence type="ECO:0000256" key="1">
    <source>
        <dbReference type="ARBA" id="ARBA00010982"/>
    </source>
</evidence>
<evidence type="ECO:0000313" key="11">
    <source>
        <dbReference type="Proteomes" id="UP000656813"/>
    </source>
</evidence>
<evidence type="ECO:0000256" key="6">
    <source>
        <dbReference type="PIRSR" id="PIRSR000429-1"/>
    </source>
</evidence>
<dbReference type="FunFam" id="3.40.47.10:FF:000010">
    <property type="entry name" value="Acetyl-CoA acetyltransferase (Thiolase)"/>
    <property type="match status" value="1"/>
</dbReference>
<evidence type="ECO:0000259" key="9">
    <source>
        <dbReference type="Pfam" id="PF02803"/>
    </source>
</evidence>
<keyword evidence="11" id="KW-1185">Reference proteome</keyword>
<comment type="similarity">
    <text evidence="1 7">Belongs to the thiolase-like superfamily. Thiolase family.</text>
</comment>
<gene>
    <name evidence="10" type="primary">paaJ</name>
    <name evidence="10" type="ORF">GCM10007096_14120</name>
</gene>
<dbReference type="InterPro" id="IPR020610">
    <property type="entry name" value="Thiolase_AS"/>
</dbReference>
<dbReference type="PROSITE" id="PS00099">
    <property type="entry name" value="THIOLASE_3"/>
    <property type="match status" value="1"/>
</dbReference>
<dbReference type="Pfam" id="PF00108">
    <property type="entry name" value="Thiolase_N"/>
    <property type="match status" value="1"/>
</dbReference>
<evidence type="ECO:0000256" key="3">
    <source>
        <dbReference type="ARBA" id="ARBA00022679"/>
    </source>
</evidence>
<accession>A0A8J2ZVK5</accession>
<dbReference type="AlphaFoldDB" id="A0A8J2ZVK5"/>
<evidence type="ECO:0000313" key="10">
    <source>
        <dbReference type="EMBL" id="GGH79342.1"/>
    </source>
</evidence>
<dbReference type="GO" id="GO:0003985">
    <property type="term" value="F:acetyl-CoA C-acetyltransferase activity"/>
    <property type="evidence" value="ECO:0007669"/>
    <property type="project" value="UniProtKB-EC"/>
</dbReference>
<dbReference type="Gene3D" id="3.40.47.10">
    <property type="match status" value="1"/>
</dbReference>
<feature type="domain" description="Thiolase N-terminal" evidence="8">
    <location>
        <begin position="5"/>
        <end position="260"/>
    </location>
</feature>
<dbReference type="Pfam" id="PF02803">
    <property type="entry name" value="Thiolase_C"/>
    <property type="match status" value="1"/>
</dbReference>
<dbReference type="InterPro" id="IPR002155">
    <property type="entry name" value="Thiolase"/>
</dbReference>
<feature type="active site" description="Acyl-thioester intermediate" evidence="6">
    <location>
        <position position="90"/>
    </location>
</feature>
<keyword evidence="3 7" id="KW-0808">Transferase</keyword>
<feature type="active site" description="Proton acceptor" evidence="6">
    <location>
        <position position="376"/>
    </location>
</feature>
<dbReference type="EMBL" id="BMFV01000008">
    <property type="protein sequence ID" value="GGH79342.1"/>
    <property type="molecule type" value="Genomic_DNA"/>
</dbReference>
<dbReference type="SUPFAM" id="SSF53901">
    <property type="entry name" value="Thiolase-like"/>
    <property type="match status" value="2"/>
</dbReference>
<dbReference type="InterPro" id="IPR020616">
    <property type="entry name" value="Thiolase_N"/>
</dbReference>
<feature type="domain" description="Thiolase C-terminal" evidence="9">
    <location>
        <begin position="269"/>
        <end position="388"/>
    </location>
</feature>
<reference evidence="10" key="2">
    <citation type="submission" date="2020-09" db="EMBL/GenBank/DDBJ databases">
        <authorList>
            <person name="Sun Q."/>
            <person name="Zhou Y."/>
        </authorList>
    </citation>
    <scope>NUCLEOTIDE SEQUENCE</scope>
    <source>
        <strain evidence="10">CGMCC 1.12777</strain>
    </source>
</reference>
<dbReference type="PANTHER" id="PTHR18919:SF107">
    <property type="entry name" value="ACETYL-COA ACETYLTRANSFERASE, CYTOSOLIC"/>
    <property type="match status" value="1"/>
</dbReference>
<feature type="active site" description="Proton acceptor" evidence="6">
    <location>
        <position position="346"/>
    </location>
</feature>
<dbReference type="InterPro" id="IPR016039">
    <property type="entry name" value="Thiolase-like"/>
</dbReference>
<dbReference type="InterPro" id="IPR020615">
    <property type="entry name" value="Thiolase_acyl_enz_int_AS"/>
</dbReference>
<evidence type="ECO:0000259" key="8">
    <source>
        <dbReference type="Pfam" id="PF00108"/>
    </source>
</evidence>
<dbReference type="CDD" id="cd00751">
    <property type="entry name" value="thiolase"/>
    <property type="match status" value="1"/>
</dbReference>
<sequence>MMKKVVIVEGARTPFGSFGGHLRALNTTQLGTLAAREAIRRAQISPEVIDNVVFGNVIQTHTNAAYVARHIGLNVGVYEKVPALIVNRLCGSGLQAVVSAVQSMLLGESEVALVGGVENMSMSPRADFTSRSNAGKLGSLKLEDMLLATLTDEYIGEGMGITAENLAKKYAISREAQDDFSVLSHQRAADARQSGRLAEEMISVTTKKLKLEHDEHIREDTSQEKLSNLRPSFVERGTVTAGNSSGINDGAASLVLATEDYVLEHDILPMAEIISWGIAGVDPHYMGIGPVPASKRALDRAHLEIKDIDLFEVNEAFAAQYLAVEKVLGLDRKKTNVNGGAIALGHPVGASGTRILLTLAYELRKQGLRYGLATLCIGGGQGIAMIIENKHV</sequence>
<comment type="caution">
    <text evidence="10">The sequence shown here is derived from an EMBL/GenBank/DDBJ whole genome shotgun (WGS) entry which is preliminary data.</text>
</comment>
<keyword evidence="4 7" id="KW-0012">Acyltransferase</keyword>
<dbReference type="Proteomes" id="UP000656813">
    <property type="component" value="Unassembled WGS sequence"/>
</dbReference>
<dbReference type="PIRSF" id="PIRSF000429">
    <property type="entry name" value="Ac-CoA_Ac_transf"/>
    <property type="match status" value="1"/>
</dbReference>
<name>A0A8J2ZVK5_9BACL</name>
<reference evidence="10" key="1">
    <citation type="journal article" date="2014" name="Int. J. Syst. Evol. Microbiol.">
        <title>Complete genome sequence of Corynebacterium casei LMG S-19264T (=DSM 44701T), isolated from a smear-ripened cheese.</title>
        <authorList>
            <consortium name="US DOE Joint Genome Institute (JGI-PGF)"/>
            <person name="Walter F."/>
            <person name="Albersmeier A."/>
            <person name="Kalinowski J."/>
            <person name="Ruckert C."/>
        </authorList>
    </citation>
    <scope>NUCLEOTIDE SEQUENCE</scope>
    <source>
        <strain evidence="10">CGMCC 1.12777</strain>
    </source>
</reference>
<evidence type="ECO:0000256" key="7">
    <source>
        <dbReference type="RuleBase" id="RU003557"/>
    </source>
</evidence>
<dbReference type="PROSITE" id="PS00098">
    <property type="entry name" value="THIOLASE_1"/>
    <property type="match status" value="1"/>
</dbReference>
<dbReference type="InterPro" id="IPR020617">
    <property type="entry name" value="Thiolase_C"/>
</dbReference>
<proteinExistence type="inferred from homology"/>
<evidence type="ECO:0000256" key="5">
    <source>
        <dbReference type="ARBA" id="ARBA00030755"/>
    </source>
</evidence>
<organism evidence="10 11">
    <name type="scientific">Pullulanibacillus pueri</name>
    <dbReference type="NCBI Taxonomy" id="1437324"/>
    <lineage>
        <taxon>Bacteria</taxon>
        <taxon>Bacillati</taxon>
        <taxon>Bacillota</taxon>
        <taxon>Bacilli</taxon>
        <taxon>Bacillales</taxon>
        <taxon>Sporolactobacillaceae</taxon>
        <taxon>Pullulanibacillus</taxon>
    </lineage>
</organism>
<dbReference type="InterPro" id="IPR020613">
    <property type="entry name" value="Thiolase_CS"/>
</dbReference>
<evidence type="ECO:0000256" key="2">
    <source>
        <dbReference type="ARBA" id="ARBA00012705"/>
    </source>
</evidence>
<dbReference type="GO" id="GO:0006635">
    <property type="term" value="P:fatty acid beta-oxidation"/>
    <property type="evidence" value="ECO:0007669"/>
    <property type="project" value="TreeGrafter"/>
</dbReference>
<evidence type="ECO:0000256" key="4">
    <source>
        <dbReference type="ARBA" id="ARBA00023315"/>
    </source>
</evidence>
<dbReference type="PANTHER" id="PTHR18919">
    <property type="entry name" value="ACETYL-COA C-ACYLTRANSFERASE"/>
    <property type="match status" value="1"/>
</dbReference>
<protein>
    <recommendedName>
        <fullName evidence="2">acetyl-CoA C-acetyltransferase</fullName>
        <ecNumber evidence="2">2.3.1.9</ecNumber>
    </recommendedName>
    <alternativeName>
        <fullName evidence="5">Acetoacetyl-CoA thiolase</fullName>
    </alternativeName>
</protein>
<dbReference type="PROSITE" id="PS00737">
    <property type="entry name" value="THIOLASE_2"/>
    <property type="match status" value="1"/>
</dbReference>
<dbReference type="NCBIfam" id="TIGR01930">
    <property type="entry name" value="AcCoA-C-Actrans"/>
    <property type="match status" value="1"/>
</dbReference>
<dbReference type="EC" id="2.3.1.9" evidence="2"/>